<dbReference type="Proteomes" id="UP000276103">
    <property type="component" value="Unassembled WGS sequence"/>
</dbReference>
<evidence type="ECO:0000313" key="2">
    <source>
        <dbReference type="Proteomes" id="UP000276103"/>
    </source>
</evidence>
<reference evidence="1 2" key="1">
    <citation type="journal article" date="2019" name="Genome Biol. Evol.">
        <title>Day and night: Metabolic profiles and evolutionary relationships of six axenic non-marine cyanobacteria.</title>
        <authorList>
            <person name="Will S.E."/>
            <person name="Henke P."/>
            <person name="Boedeker C."/>
            <person name="Huang S."/>
            <person name="Brinkmann H."/>
            <person name="Rohde M."/>
            <person name="Jarek M."/>
            <person name="Friedl T."/>
            <person name="Seufert S."/>
            <person name="Schumacher M."/>
            <person name="Overmann J."/>
            <person name="Neumann-Schaal M."/>
            <person name="Petersen J."/>
        </authorList>
    </citation>
    <scope>NUCLEOTIDE SEQUENCE [LARGE SCALE GENOMIC DNA]</scope>
    <source>
        <strain evidence="1 2">SAG 1403-4b</strain>
    </source>
</reference>
<gene>
    <name evidence="1" type="ORF">DSM107003_43070</name>
</gene>
<keyword evidence="2" id="KW-1185">Reference proteome</keyword>
<organism evidence="1 2">
    <name type="scientific">Trichormus variabilis SAG 1403-4b</name>
    <dbReference type="NCBI Taxonomy" id="447716"/>
    <lineage>
        <taxon>Bacteria</taxon>
        <taxon>Bacillati</taxon>
        <taxon>Cyanobacteriota</taxon>
        <taxon>Cyanophyceae</taxon>
        <taxon>Nostocales</taxon>
        <taxon>Nostocaceae</taxon>
        <taxon>Trichormus</taxon>
    </lineage>
</organism>
<dbReference type="AlphaFoldDB" id="A0A433UI44"/>
<accession>A0A433UI44</accession>
<dbReference type="RefSeq" id="WP_127056122.1">
    <property type="nucleotide sequence ID" value="NZ_RSCM01000018.1"/>
</dbReference>
<proteinExistence type="predicted"/>
<name>A0A433UI44_ANAVA</name>
<evidence type="ECO:0000313" key="1">
    <source>
        <dbReference type="EMBL" id="RUS93511.1"/>
    </source>
</evidence>
<protein>
    <submittedName>
        <fullName evidence="1">Uncharacterized protein</fullName>
    </submittedName>
</protein>
<comment type="caution">
    <text evidence="1">The sequence shown here is derived from an EMBL/GenBank/DDBJ whole genome shotgun (WGS) entry which is preliminary data.</text>
</comment>
<dbReference type="OrthoDB" id="515751at2"/>
<dbReference type="EMBL" id="RSCM01000018">
    <property type="protein sequence ID" value="RUS93511.1"/>
    <property type="molecule type" value="Genomic_DNA"/>
</dbReference>
<sequence>MTKKRILICTCLALSSGFFGGYIGGQITSMLHNQKCQNQAWGWQQMCNAWVTPKAIWQGSTAGIWTGTILGAFIGGSVTRKSSH</sequence>